<feature type="region of interest" description="Disordered" evidence="1">
    <location>
        <begin position="82"/>
        <end position="173"/>
    </location>
</feature>
<evidence type="ECO:0000256" key="2">
    <source>
        <dbReference type="SAM" id="Phobius"/>
    </source>
</evidence>
<evidence type="ECO:0000259" key="3">
    <source>
        <dbReference type="PROSITE" id="PS51724"/>
    </source>
</evidence>
<dbReference type="AlphaFoldDB" id="A0A7V5NWN0"/>
<dbReference type="Gene3D" id="3.30.70.1070">
    <property type="entry name" value="Sporulation related repeat"/>
    <property type="match status" value="1"/>
</dbReference>
<dbReference type="GO" id="GO:0042834">
    <property type="term" value="F:peptidoglycan binding"/>
    <property type="evidence" value="ECO:0007669"/>
    <property type="project" value="InterPro"/>
</dbReference>
<dbReference type="EMBL" id="DROP01000104">
    <property type="protein sequence ID" value="HHI88609.1"/>
    <property type="molecule type" value="Genomic_DNA"/>
</dbReference>
<dbReference type="Pfam" id="PF05036">
    <property type="entry name" value="SPOR"/>
    <property type="match status" value="1"/>
</dbReference>
<evidence type="ECO:0000313" key="4">
    <source>
        <dbReference type="EMBL" id="HHI88609.1"/>
    </source>
</evidence>
<feature type="compositionally biased region" description="Low complexity" evidence="1">
    <location>
        <begin position="154"/>
        <end position="169"/>
    </location>
</feature>
<keyword evidence="2" id="KW-0812">Transmembrane</keyword>
<dbReference type="InterPro" id="IPR007730">
    <property type="entry name" value="SPOR-like_dom"/>
</dbReference>
<comment type="caution">
    <text evidence="4">The sequence shown here is derived from an EMBL/GenBank/DDBJ whole genome shotgun (WGS) entry which is preliminary data.</text>
</comment>
<keyword evidence="2" id="KW-1133">Transmembrane helix</keyword>
<feature type="compositionally biased region" description="Basic and acidic residues" evidence="1">
    <location>
        <begin position="104"/>
        <end position="118"/>
    </location>
</feature>
<evidence type="ECO:0000256" key="1">
    <source>
        <dbReference type="SAM" id="MobiDB-lite"/>
    </source>
</evidence>
<organism evidence="4">
    <name type="scientific">Hellea balneolensis</name>
    <dbReference type="NCBI Taxonomy" id="287478"/>
    <lineage>
        <taxon>Bacteria</taxon>
        <taxon>Pseudomonadati</taxon>
        <taxon>Pseudomonadota</taxon>
        <taxon>Alphaproteobacteria</taxon>
        <taxon>Maricaulales</taxon>
        <taxon>Robiginitomaculaceae</taxon>
        <taxon>Hellea</taxon>
    </lineage>
</organism>
<feature type="domain" description="SPOR" evidence="3">
    <location>
        <begin position="176"/>
        <end position="262"/>
    </location>
</feature>
<dbReference type="SUPFAM" id="SSF110997">
    <property type="entry name" value="Sporulation related repeat"/>
    <property type="match status" value="1"/>
</dbReference>
<reference evidence="4" key="1">
    <citation type="journal article" date="2020" name="mSystems">
        <title>Genome- and Community-Level Interaction Insights into Carbon Utilization and Element Cycling Functions of Hydrothermarchaeota in Hydrothermal Sediment.</title>
        <authorList>
            <person name="Zhou Z."/>
            <person name="Liu Y."/>
            <person name="Xu W."/>
            <person name="Pan J."/>
            <person name="Luo Z.H."/>
            <person name="Li M."/>
        </authorList>
    </citation>
    <scope>NUCLEOTIDE SEQUENCE [LARGE SCALE GENOMIC DNA]</scope>
    <source>
        <strain evidence="4">HyVt-538</strain>
    </source>
</reference>
<dbReference type="InterPro" id="IPR036680">
    <property type="entry name" value="SPOR-like_sf"/>
</dbReference>
<dbReference type="Proteomes" id="UP000885806">
    <property type="component" value="Unassembled WGS sequence"/>
</dbReference>
<name>A0A7V5NWN0_9PROT</name>
<proteinExistence type="predicted"/>
<protein>
    <submittedName>
        <fullName evidence="4">SPOR domain-containing protein</fullName>
    </submittedName>
</protein>
<accession>A0A7V5NWN0</accession>
<sequence>MIRQVGYAALAVLRKDETMEDEPQGAYLPDERGEPLQPFDVQAQSTRAGLIKLLMGLGFLLLLALVVMKLFSAGTRDRDQLPRITADNTPYKEVPLNPGGADAQTKDKEIYDVLKGDDTGTEVKTVPVSEEPLEPPRPARPAANVVIKEKPEQAKPTPKPSATPKQPSKLYKPDIRLKSGPYVVQVASLRSQKAADDLWAKLRARPELNLQGEYYANIKRVDLGTRGVYYRLRIDGVGDLQAAKALCANLKAHKQGCIVTRK</sequence>
<keyword evidence="2" id="KW-0472">Membrane</keyword>
<feature type="transmembrane region" description="Helical" evidence="2">
    <location>
        <begin position="50"/>
        <end position="71"/>
    </location>
</feature>
<dbReference type="PROSITE" id="PS51724">
    <property type="entry name" value="SPOR"/>
    <property type="match status" value="1"/>
</dbReference>
<gene>
    <name evidence="4" type="ORF">ENK01_01530</name>
</gene>